<evidence type="ECO:0000256" key="1">
    <source>
        <dbReference type="SAM" id="Phobius"/>
    </source>
</evidence>
<keyword evidence="1" id="KW-1133">Transmembrane helix</keyword>
<feature type="transmembrane region" description="Helical" evidence="1">
    <location>
        <begin position="38"/>
        <end position="58"/>
    </location>
</feature>
<gene>
    <name evidence="2" type="ORF">AMORRO_LOCUS12861</name>
</gene>
<protein>
    <submittedName>
        <fullName evidence="2">4873_t:CDS:1</fullName>
    </submittedName>
</protein>
<organism evidence="2 3">
    <name type="scientific">Acaulospora morrowiae</name>
    <dbReference type="NCBI Taxonomy" id="94023"/>
    <lineage>
        <taxon>Eukaryota</taxon>
        <taxon>Fungi</taxon>
        <taxon>Fungi incertae sedis</taxon>
        <taxon>Mucoromycota</taxon>
        <taxon>Glomeromycotina</taxon>
        <taxon>Glomeromycetes</taxon>
        <taxon>Diversisporales</taxon>
        <taxon>Acaulosporaceae</taxon>
        <taxon>Acaulospora</taxon>
    </lineage>
</organism>
<comment type="caution">
    <text evidence="2">The sequence shown here is derived from an EMBL/GenBank/DDBJ whole genome shotgun (WGS) entry which is preliminary data.</text>
</comment>
<evidence type="ECO:0000313" key="3">
    <source>
        <dbReference type="Proteomes" id="UP000789342"/>
    </source>
</evidence>
<dbReference type="OrthoDB" id="2427799at2759"/>
<evidence type="ECO:0000313" key="2">
    <source>
        <dbReference type="EMBL" id="CAG8713713.1"/>
    </source>
</evidence>
<name>A0A9N9N936_9GLOM</name>
<sequence>CCLSCLVGTLSGNIIGYILGGIDFYVFFYELQNDVNPISLLLFWTDLWTILFAVYTTIEAYIGGEVQEKELEFDLENYLSNN</sequence>
<keyword evidence="1" id="KW-0812">Transmembrane</keyword>
<keyword evidence="1" id="KW-0472">Membrane</keyword>
<dbReference type="AlphaFoldDB" id="A0A9N9N936"/>
<accession>A0A9N9N936</accession>
<feature type="transmembrane region" description="Helical" evidence="1">
    <location>
        <begin position="14"/>
        <end position="31"/>
    </location>
</feature>
<dbReference type="Proteomes" id="UP000789342">
    <property type="component" value="Unassembled WGS sequence"/>
</dbReference>
<dbReference type="EMBL" id="CAJVPV010020129">
    <property type="protein sequence ID" value="CAG8713713.1"/>
    <property type="molecule type" value="Genomic_DNA"/>
</dbReference>
<proteinExistence type="predicted"/>
<reference evidence="2" key="1">
    <citation type="submission" date="2021-06" db="EMBL/GenBank/DDBJ databases">
        <authorList>
            <person name="Kallberg Y."/>
            <person name="Tangrot J."/>
            <person name="Rosling A."/>
        </authorList>
    </citation>
    <scope>NUCLEOTIDE SEQUENCE</scope>
    <source>
        <strain evidence="2">CL551</strain>
    </source>
</reference>
<keyword evidence="3" id="KW-1185">Reference proteome</keyword>
<feature type="non-terminal residue" evidence="2">
    <location>
        <position position="1"/>
    </location>
</feature>